<organism evidence="1">
    <name type="scientific">Siphoviridae sp. ctZHD14</name>
    <dbReference type="NCBI Taxonomy" id="2827891"/>
    <lineage>
        <taxon>Viruses</taxon>
        <taxon>Duplodnaviria</taxon>
        <taxon>Heunggongvirae</taxon>
        <taxon>Uroviricota</taxon>
        <taxon>Caudoviricetes</taxon>
    </lineage>
</organism>
<accession>A0A8S5SW31</accession>
<name>A0A8S5SW31_9CAUD</name>
<dbReference type="EMBL" id="BK032687">
    <property type="protein sequence ID" value="DAF55209.1"/>
    <property type="molecule type" value="Genomic_DNA"/>
</dbReference>
<evidence type="ECO:0000313" key="1">
    <source>
        <dbReference type="EMBL" id="DAF55209.1"/>
    </source>
</evidence>
<reference evidence="1" key="1">
    <citation type="journal article" date="2021" name="Proc. Natl. Acad. Sci. U.S.A.">
        <title>A Catalog of Tens of Thousands of Viruses from Human Metagenomes Reveals Hidden Associations with Chronic Diseases.</title>
        <authorList>
            <person name="Tisza M.J."/>
            <person name="Buck C.B."/>
        </authorList>
    </citation>
    <scope>NUCLEOTIDE SEQUENCE</scope>
    <source>
        <strain evidence="1">CtZHD14</strain>
    </source>
</reference>
<sequence>MINIEAEKNRTLSTQDVYDILNFSIQYAEENGFMNTFIFSRAIYCFAAIRFYIDRADELQPLVAGNINEAWDYLLDDGTIEDMMKNYQADLDYLADNGAEWFEGFGEYIHSARGLLNTIQEFSGDIVAAAVDQFKNAANETGVQEALEIADKWGMNNEIAKEESRPEEVKTDSMFED</sequence>
<protein>
    <submittedName>
        <fullName evidence="1">Uncharacterized protein</fullName>
    </submittedName>
</protein>
<proteinExistence type="predicted"/>